<gene>
    <name evidence="2" type="ORF">ACFY05_27385</name>
</gene>
<name>A0ABW6VFM5_MICFU</name>
<dbReference type="InterPro" id="IPR012349">
    <property type="entry name" value="Split_barrel_FMN-bd"/>
</dbReference>
<evidence type="ECO:0000313" key="3">
    <source>
        <dbReference type="Proteomes" id="UP001602119"/>
    </source>
</evidence>
<protein>
    <submittedName>
        <fullName evidence="2">FMN-binding negative transcriptional regulator</fullName>
    </submittedName>
</protein>
<dbReference type="PANTHER" id="PTHR35802">
    <property type="entry name" value="PROTEASE SYNTHASE AND SPORULATION PROTEIN PAI 2"/>
    <property type="match status" value="1"/>
</dbReference>
<dbReference type="Gene3D" id="2.30.110.10">
    <property type="entry name" value="Electron Transport, Fmn-binding Protein, Chain A"/>
    <property type="match status" value="1"/>
</dbReference>
<dbReference type="RefSeq" id="WP_066951575.1">
    <property type="nucleotide sequence ID" value="NZ_BBYK01000095.1"/>
</dbReference>
<accession>A0ABW6VFM5</accession>
<comment type="caution">
    <text evidence="2">The sequence shown here is derived from an EMBL/GenBank/DDBJ whole genome shotgun (WGS) entry which is preliminary data.</text>
</comment>
<evidence type="ECO:0000256" key="1">
    <source>
        <dbReference type="SAM" id="MobiDB-lite"/>
    </source>
</evidence>
<dbReference type="Pfam" id="PF04299">
    <property type="entry name" value="FMN_bind_2"/>
    <property type="match status" value="1"/>
</dbReference>
<proteinExistence type="predicted"/>
<evidence type="ECO:0000313" key="2">
    <source>
        <dbReference type="EMBL" id="MFF4776589.1"/>
    </source>
</evidence>
<dbReference type="EMBL" id="JBIAXI010000018">
    <property type="protein sequence ID" value="MFF4776589.1"/>
    <property type="molecule type" value="Genomic_DNA"/>
</dbReference>
<dbReference type="Proteomes" id="UP001602119">
    <property type="component" value="Unassembled WGS sequence"/>
</dbReference>
<organism evidence="2 3">
    <name type="scientific">Microtetraspora fusca</name>
    <dbReference type="NCBI Taxonomy" id="1997"/>
    <lineage>
        <taxon>Bacteria</taxon>
        <taxon>Bacillati</taxon>
        <taxon>Actinomycetota</taxon>
        <taxon>Actinomycetes</taxon>
        <taxon>Streptosporangiales</taxon>
        <taxon>Streptosporangiaceae</taxon>
        <taxon>Microtetraspora</taxon>
    </lineage>
</organism>
<sequence length="214" mass="23467">MLIHPWDSGTDDEALAFVQAHEFGQLVAAGRDRDIPVIVPTQFVLADEKTLLLHLARPNPIWTAIEENPSVVMSLAGDWAYVPAAWKAIDGEDPARGVPTTYYAAVQLICTAQIVDDPKQKAVVLRRQLARLEPDAELVDPLEHGRILRGIRGLRLSVREVNAKFKYGGNVDDAHRGQVAKLLAERDGPGDTAALGHLRRRTPLEAEPVGTSDH</sequence>
<feature type="region of interest" description="Disordered" evidence="1">
    <location>
        <begin position="190"/>
        <end position="214"/>
    </location>
</feature>
<dbReference type="SUPFAM" id="SSF50475">
    <property type="entry name" value="FMN-binding split barrel"/>
    <property type="match status" value="1"/>
</dbReference>
<reference evidence="2 3" key="1">
    <citation type="submission" date="2024-10" db="EMBL/GenBank/DDBJ databases">
        <title>The Natural Products Discovery Center: Release of the First 8490 Sequenced Strains for Exploring Actinobacteria Biosynthetic Diversity.</title>
        <authorList>
            <person name="Kalkreuter E."/>
            <person name="Kautsar S.A."/>
            <person name="Yang D."/>
            <person name="Bader C.D."/>
            <person name="Teijaro C.N."/>
            <person name="Fluegel L."/>
            <person name="Davis C.M."/>
            <person name="Simpson J.R."/>
            <person name="Lauterbach L."/>
            <person name="Steele A.D."/>
            <person name="Gui C."/>
            <person name="Meng S."/>
            <person name="Li G."/>
            <person name="Viehrig K."/>
            <person name="Ye F."/>
            <person name="Su P."/>
            <person name="Kiefer A.F."/>
            <person name="Nichols A."/>
            <person name="Cepeda A.J."/>
            <person name="Yan W."/>
            <person name="Fan B."/>
            <person name="Jiang Y."/>
            <person name="Adhikari A."/>
            <person name="Zheng C.-J."/>
            <person name="Schuster L."/>
            <person name="Cowan T.M."/>
            <person name="Smanski M.J."/>
            <person name="Chevrette M.G."/>
            <person name="De Carvalho L.P.S."/>
            <person name="Shen B."/>
        </authorList>
    </citation>
    <scope>NUCLEOTIDE SEQUENCE [LARGE SCALE GENOMIC DNA]</scope>
    <source>
        <strain evidence="2 3">NPDC001281</strain>
    </source>
</reference>
<keyword evidence="3" id="KW-1185">Reference proteome</keyword>
<dbReference type="InterPro" id="IPR007396">
    <property type="entry name" value="TR_PAI2-type"/>
</dbReference>
<dbReference type="PANTHER" id="PTHR35802:SF1">
    <property type="entry name" value="PROTEASE SYNTHASE AND SPORULATION PROTEIN PAI 2"/>
    <property type="match status" value="1"/>
</dbReference>